<keyword evidence="2" id="KW-1185">Reference proteome</keyword>
<dbReference type="Proteomes" id="UP000177625">
    <property type="component" value="Unassembled WGS sequence"/>
</dbReference>
<sequence length="115" mass="12987">MADLLKAKYLSEPLKAKMSEYACFCDECERSQSATECDRGLRQKRHTANVGPIAILAFTSDFFDATLRPCMEVSKRHSQTSCASQKRRPQGSQLFWHGRILDLSKHLSVQSNSGF</sequence>
<evidence type="ECO:0000313" key="1">
    <source>
        <dbReference type="EMBL" id="CZT52532.1"/>
    </source>
</evidence>
<dbReference type="AlphaFoldDB" id="A0A1E1MTY8"/>
<gene>
    <name evidence="1" type="ORF">RSE6_13879</name>
</gene>
<dbReference type="EMBL" id="FJVC01000602">
    <property type="protein sequence ID" value="CZT52532.1"/>
    <property type="molecule type" value="Genomic_DNA"/>
</dbReference>
<evidence type="ECO:0000313" key="2">
    <source>
        <dbReference type="Proteomes" id="UP000177625"/>
    </source>
</evidence>
<proteinExistence type="predicted"/>
<organism evidence="1 2">
    <name type="scientific">Rhynchosporium secalis</name>
    <name type="common">Barley scald fungus</name>
    <dbReference type="NCBI Taxonomy" id="38038"/>
    <lineage>
        <taxon>Eukaryota</taxon>
        <taxon>Fungi</taxon>
        <taxon>Dikarya</taxon>
        <taxon>Ascomycota</taxon>
        <taxon>Pezizomycotina</taxon>
        <taxon>Leotiomycetes</taxon>
        <taxon>Helotiales</taxon>
        <taxon>Ploettnerulaceae</taxon>
        <taxon>Rhynchosporium</taxon>
    </lineage>
</organism>
<name>A0A1E1MTY8_RHYSE</name>
<protein>
    <submittedName>
        <fullName evidence="1">Uncharacterized protein</fullName>
    </submittedName>
</protein>
<reference evidence="2" key="1">
    <citation type="submission" date="2016-03" db="EMBL/GenBank/DDBJ databases">
        <authorList>
            <person name="Guldener U."/>
        </authorList>
    </citation>
    <scope>NUCLEOTIDE SEQUENCE [LARGE SCALE GENOMIC DNA]</scope>
</reference>
<accession>A0A1E1MTY8</accession>